<dbReference type="InterPro" id="IPR051121">
    <property type="entry name" value="FAH"/>
</dbReference>
<dbReference type="InterPro" id="IPR011234">
    <property type="entry name" value="Fumarylacetoacetase-like_C"/>
</dbReference>
<feature type="domain" description="Fumarylacetoacetase-like C-terminal" evidence="3">
    <location>
        <begin position="80"/>
        <end position="284"/>
    </location>
</feature>
<proteinExistence type="inferred from homology"/>
<comment type="similarity">
    <text evidence="1">Belongs to the FAH family.</text>
</comment>
<dbReference type="SUPFAM" id="SSF56529">
    <property type="entry name" value="FAH"/>
    <property type="match status" value="1"/>
</dbReference>
<evidence type="ECO:0000256" key="1">
    <source>
        <dbReference type="ARBA" id="ARBA00010211"/>
    </source>
</evidence>
<dbReference type="RefSeq" id="WP_279933137.1">
    <property type="nucleotide sequence ID" value="NZ_JARWBG010000084.1"/>
</dbReference>
<dbReference type="Pfam" id="PF01557">
    <property type="entry name" value="FAA_hydrolase"/>
    <property type="match status" value="1"/>
</dbReference>
<dbReference type="PANTHER" id="PTHR42796:SF4">
    <property type="entry name" value="FUMARYLACETOACETATE HYDROLASE DOMAIN-CONTAINING PROTEIN 2A"/>
    <property type="match status" value="1"/>
</dbReference>
<accession>A0ABT6HYK3</accession>
<protein>
    <submittedName>
        <fullName evidence="4">Fumarylacetoacetate hydrolase family protein</fullName>
    </submittedName>
</protein>
<comment type="caution">
    <text evidence="4">The sequence shown here is derived from an EMBL/GenBank/DDBJ whole genome shotgun (WGS) entry which is preliminary data.</text>
</comment>
<dbReference type="Proteomes" id="UP001223144">
    <property type="component" value="Unassembled WGS sequence"/>
</dbReference>
<keyword evidence="4" id="KW-0378">Hydrolase</keyword>
<dbReference type="InterPro" id="IPR036663">
    <property type="entry name" value="Fumarylacetoacetase_C_sf"/>
</dbReference>
<evidence type="ECO:0000259" key="3">
    <source>
        <dbReference type="Pfam" id="PF01557"/>
    </source>
</evidence>
<keyword evidence="2" id="KW-0479">Metal-binding</keyword>
<dbReference type="PANTHER" id="PTHR42796">
    <property type="entry name" value="FUMARYLACETOACETATE HYDROLASE DOMAIN-CONTAINING PROTEIN 2A-RELATED"/>
    <property type="match status" value="1"/>
</dbReference>
<organism evidence="4 5">
    <name type="scientific">Streptomyces chengmaiensis</name>
    <dbReference type="NCBI Taxonomy" id="3040919"/>
    <lineage>
        <taxon>Bacteria</taxon>
        <taxon>Bacillati</taxon>
        <taxon>Actinomycetota</taxon>
        <taxon>Actinomycetes</taxon>
        <taxon>Kitasatosporales</taxon>
        <taxon>Streptomycetaceae</taxon>
        <taxon>Streptomyces</taxon>
    </lineage>
</organism>
<gene>
    <name evidence="4" type="ORF">QCN29_34550</name>
</gene>
<dbReference type="GO" id="GO:0016787">
    <property type="term" value="F:hydrolase activity"/>
    <property type="evidence" value="ECO:0007669"/>
    <property type="project" value="UniProtKB-KW"/>
</dbReference>
<reference evidence="4 5" key="1">
    <citation type="submission" date="2023-04" db="EMBL/GenBank/DDBJ databases">
        <title>Streptomyces chengmaiensis sp. nov. isolated from the stem of mangrove plant in Hainan.</title>
        <authorList>
            <person name="Huang X."/>
            <person name="Zhou S."/>
            <person name="Chu X."/>
            <person name="Xie Y."/>
            <person name="Lin Y."/>
        </authorList>
    </citation>
    <scope>NUCLEOTIDE SEQUENCE [LARGE SCALE GENOMIC DNA]</scope>
    <source>
        <strain evidence="4 5">HNM0663</strain>
    </source>
</reference>
<dbReference type="Gene3D" id="3.90.850.10">
    <property type="entry name" value="Fumarylacetoacetase-like, C-terminal domain"/>
    <property type="match status" value="1"/>
</dbReference>
<name>A0ABT6HYK3_9ACTN</name>
<evidence type="ECO:0000313" key="5">
    <source>
        <dbReference type="Proteomes" id="UP001223144"/>
    </source>
</evidence>
<sequence length="289" mass="31162">MKLLRIGAPGAERPVLLEIANDGHERYLNLSDIAEDIDGPFLASGGLDRVRAALAEGSLPELTPPAGGWRLGAPVARPGKVVCIGLNYRDHAEETGAAIPQRPVVFMKDPGTVVGPYDAVLIPRGSVKADWEVELAVVIGRRARYLDSSEEALACVAGYAISNDVSEREFQLEFSSQWDLGKSCETFNPLGPWLVTPDEVGDPQDLGLRLSVDGVPRQNGHTKNMIFDVAEIVRYLSQYLVLEPGDVVNTGTPAGVALGLPDQPYLRPGQTVELGIDRLGTQRQLFTDA</sequence>
<evidence type="ECO:0000256" key="2">
    <source>
        <dbReference type="ARBA" id="ARBA00022723"/>
    </source>
</evidence>
<dbReference type="EMBL" id="JARWBG010000084">
    <property type="protein sequence ID" value="MDH2393793.1"/>
    <property type="molecule type" value="Genomic_DNA"/>
</dbReference>
<keyword evidence="5" id="KW-1185">Reference proteome</keyword>
<evidence type="ECO:0000313" key="4">
    <source>
        <dbReference type="EMBL" id="MDH2393793.1"/>
    </source>
</evidence>